<dbReference type="GeneID" id="54486939"/>
<evidence type="ECO:0000256" key="1">
    <source>
        <dbReference type="SAM" id="MobiDB-lite"/>
    </source>
</evidence>
<gene>
    <name evidence="2" type="ORF">EJ05DRAFT_490508</name>
</gene>
<protein>
    <submittedName>
        <fullName evidence="2">Uncharacterized protein</fullName>
    </submittedName>
</protein>
<evidence type="ECO:0000313" key="3">
    <source>
        <dbReference type="Proteomes" id="UP000799437"/>
    </source>
</evidence>
<feature type="compositionally biased region" description="Basic and acidic residues" evidence="1">
    <location>
        <begin position="185"/>
        <end position="196"/>
    </location>
</feature>
<reference evidence="2" key="1">
    <citation type="journal article" date="2020" name="Stud. Mycol.">
        <title>101 Dothideomycetes genomes: a test case for predicting lifestyles and emergence of pathogens.</title>
        <authorList>
            <person name="Haridas S."/>
            <person name="Albert R."/>
            <person name="Binder M."/>
            <person name="Bloem J."/>
            <person name="Labutti K."/>
            <person name="Salamov A."/>
            <person name="Andreopoulos B."/>
            <person name="Baker S."/>
            <person name="Barry K."/>
            <person name="Bills G."/>
            <person name="Bluhm B."/>
            <person name="Cannon C."/>
            <person name="Castanera R."/>
            <person name="Culley D."/>
            <person name="Daum C."/>
            <person name="Ezra D."/>
            <person name="Gonzalez J."/>
            <person name="Henrissat B."/>
            <person name="Kuo A."/>
            <person name="Liang C."/>
            <person name="Lipzen A."/>
            <person name="Lutzoni F."/>
            <person name="Magnuson J."/>
            <person name="Mondo S."/>
            <person name="Nolan M."/>
            <person name="Ohm R."/>
            <person name="Pangilinan J."/>
            <person name="Park H.-J."/>
            <person name="Ramirez L."/>
            <person name="Alfaro M."/>
            <person name="Sun H."/>
            <person name="Tritt A."/>
            <person name="Yoshinaga Y."/>
            <person name="Zwiers L.-H."/>
            <person name="Turgeon B."/>
            <person name="Goodwin S."/>
            <person name="Spatafora J."/>
            <person name="Crous P."/>
            <person name="Grigoriev I."/>
        </authorList>
    </citation>
    <scope>NUCLEOTIDE SEQUENCE</scope>
    <source>
        <strain evidence="2">CBS 121739</strain>
    </source>
</reference>
<name>A0A6A6VUP2_9PEZI</name>
<dbReference type="EMBL" id="ML996589">
    <property type="protein sequence ID" value="KAF2752977.1"/>
    <property type="molecule type" value="Genomic_DNA"/>
</dbReference>
<accession>A0A6A6VUP2</accession>
<feature type="compositionally biased region" description="Polar residues" evidence="1">
    <location>
        <begin position="125"/>
        <end position="134"/>
    </location>
</feature>
<proteinExistence type="predicted"/>
<dbReference type="AlphaFoldDB" id="A0A6A6VUP2"/>
<organism evidence="2 3">
    <name type="scientific">Pseudovirgaria hyperparasitica</name>
    <dbReference type="NCBI Taxonomy" id="470096"/>
    <lineage>
        <taxon>Eukaryota</taxon>
        <taxon>Fungi</taxon>
        <taxon>Dikarya</taxon>
        <taxon>Ascomycota</taxon>
        <taxon>Pezizomycotina</taxon>
        <taxon>Dothideomycetes</taxon>
        <taxon>Dothideomycetes incertae sedis</taxon>
        <taxon>Acrospermales</taxon>
        <taxon>Acrospermaceae</taxon>
        <taxon>Pseudovirgaria</taxon>
    </lineage>
</organism>
<sequence>MGRGVEFGCTRPIGRKDVAELFAFAREEWLLQGNGTIVWDATRIHERLWNERGIEMHTSVGFVLSDGANHLTVGELLNVFADIECETACYDGFFVTARDCRPPNAKTMKTVSLKSTRLVPPKRSPTASLASSNHHGPGCSARDESSGHDSALNRFKKRISFITAECQMGACNARPSNAMTLRPPHPSDSKKHAHDAEQSGQEVCYFSLFCHGRREQGAHQLKVSHGFGTYLRAAVASLLRSVVTEFPDLVAESSACWEFVEIVGDRGLLDEVPGRMEGEIK</sequence>
<dbReference type="Proteomes" id="UP000799437">
    <property type="component" value="Unassembled WGS sequence"/>
</dbReference>
<dbReference type="RefSeq" id="XP_033595428.1">
    <property type="nucleotide sequence ID" value="XM_033745885.1"/>
</dbReference>
<feature type="region of interest" description="Disordered" evidence="1">
    <location>
        <begin position="111"/>
        <end position="148"/>
    </location>
</feature>
<evidence type="ECO:0000313" key="2">
    <source>
        <dbReference type="EMBL" id="KAF2752977.1"/>
    </source>
</evidence>
<keyword evidence="3" id="KW-1185">Reference proteome</keyword>
<feature type="region of interest" description="Disordered" evidence="1">
    <location>
        <begin position="175"/>
        <end position="196"/>
    </location>
</feature>